<comment type="caution">
    <text evidence="1">The sequence shown here is derived from an EMBL/GenBank/DDBJ whole genome shotgun (WGS) entry which is preliminary data.</text>
</comment>
<name>A0ABN1R9J3_9ACTN</name>
<gene>
    <name evidence="1" type="ORF">GCM10009575_080620</name>
</gene>
<organism evidence="1 2">
    <name type="scientific">Streptomyces rhizosphaericus</name>
    <dbReference type="NCBI Taxonomy" id="114699"/>
    <lineage>
        <taxon>Bacteria</taxon>
        <taxon>Bacillati</taxon>
        <taxon>Actinomycetota</taxon>
        <taxon>Actinomycetes</taxon>
        <taxon>Kitasatosporales</taxon>
        <taxon>Streptomycetaceae</taxon>
        <taxon>Streptomyces</taxon>
        <taxon>Streptomyces violaceusniger group</taxon>
    </lineage>
</organism>
<keyword evidence="2" id="KW-1185">Reference proteome</keyword>
<proteinExistence type="predicted"/>
<protein>
    <submittedName>
        <fullName evidence="1">Uncharacterized protein</fullName>
    </submittedName>
</protein>
<sequence length="193" mass="20197">MSGNHDAAIDAVKRQLPSMEQAFAGWPTAMPAGPFDVYGDVDLYQTGGFEDPRLVLYTGVSRLPTLTVGWCLFGASRNVQPGKESLPSGAREALTDTTAVRALQLLAVDHPETDEAAIEALTVPGVTGSLVALACAVHQEHEGRAVPLGCEVGTAVYACHHGPVHLGSIAADVVLIGSLIWIAKTETEAEVAE</sequence>
<accession>A0ABN1R9J3</accession>
<evidence type="ECO:0000313" key="2">
    <source>
        <dbReference type="Proteomes" id="UP001500418"/>
    </source>
</evidence>
<evidence type="ECO:0000313" key="1">
    <source>
        <dbReference type="EMBL" id="GAA0953861.1"/>
    </source>
</evidence>
<dbReference type="EMBL" id="BAAAID010000082">
    <property type="protein sequence ID" value="GAA0953861.1"/>
    <property type="molecule type" value="Genomic_DNA"/>
</dbReference>
<dbReference type="Proteomes" id="UP001500418">
    <property type="component" value="Unassembled WGS sequence"/>
</dbReference>
<reference evidence="2" key="1">
    <citation type="journal article" date="2019" name="Int. J. Syst. Evol. Microbiol.">
        <title>The Global Catalogue of Microorganisms (GCM) 10K type strain sequencing project: providing services to taxonomists for standard genome sequencing and annotation.</title>
        <authorList>
            <consortium name="The Broad Institute Genomics Platform"/>
            <consortium name="The Broad Institute Genome Sequencing Center for Infectious Disease"/>
            <person name="Wu L."/>
            <person name="Ma J."/>
        </authorList>
    </citation>
    <scope>NUCLEOTIDE SEQUENCE [LARGE SCALE GENOMIC DNA]</scope>
    <source>
        <strain evidence="2">JCM 11444</strain>
    </source>
</reference>